<evidence type="ECO:0000256" key="1">
    <source>
        <dbReference type="ARBA" id="ARBA00005773"/>
    </source>
</evidence>
<gene>
    <name evidence="3" type="primary">SLC19A3_1</name>
    <name evidence="3" type="ORF">g.105845</name>
</gene>
<organism evidence="3">
    <name type="scientific">Schizaphis graminum</name>
    <name type="common">Green bug aphid</name>
    <dbReference type="NCBI Taxonomy" id="13262"/>
    <lineage>
        <taxon>Eukaryota</taxon>
        <taxon>Metazoa</taxon>
        <taxon>Ecdysozoa</taxon>
        <taxon>Arthropoda</taxon>
        <taxon>Hexapoda</taxon>
        <taxon>Insecta</taxon>
        <taxon>Pterygota</taxon>
        <taxon>Neoptera</taxon>
        <taxon>Paraneoptera</taxon>
        <taxon>Hemiptera</taxon>
        <taxon>Sternorrhyncha</taxon>
        <taxon>Aphidomorpha</taxon>
        <taxon>Aphidoidea</taxon>
        <taxon>Aphididae</taxon>
        <taxon>Aphidini</taxon>
        <taxon>Schizaphis</taxon>
    </lineage>
</organism>
<dbReference type="SUPFAM" id="SSF103473">
    <property type="entry name" value="MFS general substrate transporter"/>
    <property type="match status" value="1"/>
</dbReference>
<reference evidence="3" key="1">
    <citation type="submission" date="2018-04" db="EMBL/GenBank/DDBJ databases">
        <title>Transcriptome of Schizaphis graminum biotype I.</title>
        <authorList>
            <person name="Scully E.D."/>
            <person name="Geib S.M."/>
            <person name="Palmer N.A."/>
            <person name="Koch K."/>
            <person name="Bradshaw J."/>
            <person name="Heng-Moss T."/>
            <person name="Sarath G."/>
        </authorList>
    </citation>
    <scope>NUCLEOTIDE SEQUENCE</scope>
</reference>
<dbReference type="GO" id="GO:0090482">
    <property type="term" value="F:vitamin transmembrane transporter activity"/>
    <property type="evidence" value="ECO:0007669"/>
    <property type="project" value="InterPro"/>
</dbReference>
<feature type="transmembrane region" description="Helical" evidence="2">
    <location>
        <begin position="344"/>
        <end position="363"/>
    </location>
</feature>
<dbReference type="PANTHER" id="PTHR10686:SF18">
    <property type="entry name" value="IP11787P-RELATED"/>
    <property type="match status" value="1"/>
</dbReference>
<name>A0A2S2NNI6_SCHGA</name>
<protein>
    <submittedName>
        <fullName evidence="3">Thiamine transporter 2</fullName>
    </submittedName>
</protein>
<dbReference type="EMBL" id="GGMR01005883">
    <property type="protein sequence ID" value="MBY18502.1"/>
    <property type="molecule type" value="Transcribed_RNA"/>
</dbReference>
<evidence type="ECO:0000256" key="2">
    <source>
        <dbReference type="SAM" id="Phobius"/>
    </source>
</evidence>
<keyword evidence="2" id="KW-0812">Transmembrane</keyword>
<dbReference type="InterPro" id="IPR002666">
    <property type="entry name" value="Folate_carrier"/>
</dbReference>
<feature type="transmembrane region" description="Helical" evidence="2">
    <location>
        <begin position="46"/>
        <end position="66"/>
    </location>
</feature>
<keyword evidence="2" id="KW-0472">Membrane</keyword>
<dbReference type="AlphaFoldDB" id="A0A2S2NNI6"/>
<feature type="transmembrane region" description="Helical" evidence="2">
    <location>
        <begin position="319"/>
        <end position="338"/>
    </location>
</feature>
<keyword evidence="2" id="KW-1133">Transmembrane helix</keyword>
<feature type="transmembrane region" description="Helical" evidence="2">
    <location>
        <begin position="73"/>
        <end position="90"/>
    </location>
</feature>
<comment type="similarity">
    <text evidence="1">Belongs to the reduced folate carrier (RFC) transporter (TC 2.A.48) family.</text>
</comment>
<sequence>MDHWKLITVMVTVFTFTVEIRPMDSFLTAYLTGPSVNVSLNEVSDVFTPIRIYFGVIGSFLVFLLSDYLRYKPVMIFNGILGMVAYINLINSPTTFQIMVTEVCFSLFACIEMAYYGYLYSKIEDKEQYQIATGFAKSGMLSGTCVAGLLGQLAVYLNDRNYSVLPYYSLAFVTFATVWACFLPSVGNSKTSIQVDDVGGDGFSNAAIQDPNIPDYSSTGKSDTANVVPSTVFFNRFCDFRHSYADQTVLMWSIWYVVAMAGFTQTNLYVNILYTYIVDVSDDKHALLNGLVDSLATMCAAISTYQIGKVNVNWNYHGFTFLAFSSLVLALLLSLGYYSTNILVVYFMYICFDTVVQSVFVIAMSQIAKQLKHDFYTSVLGFNAFLGIVLSTCLSSLLVRIGTTLPVRFLVYSNTFIILGVVYGCAAVIFTAKDKASARRYTQLP</sequence>
<feature type="transmembrane region" description="Helical" evidence="2">
    <location>
        <begin position="286"/>
        <end position="307"/>
    </location>
</feature>
<feature type="transmembrane region" description="Helical" evidence="2">
    <location>
        <begin position="411"/>
        <end position="432"/>
    </location>
</feature>
<dbReference type="PANTHER" id="PTHR10686">
    <property type="entry name" value="FOLATE TRANSPORTER"/>
    <property type="match status" value="1"/>
</dbReference>
<dbReference type="Pfam" id="PF01770">
    <property type="entry name" value="Folate_carrier"/>
    <property type="match status" value="1"/>
</dbReference>
<feature type="transmembrane region" description="Helical" evidence="2">
    <location>
        <begin position="139"/>
        <end position="158"/>
    </location>
</feature>
<accession>A0A2S2NNI6</accession>
<evidence type="ECO:0000313" key="3">
    <source>
        <dbReference type="EMBL" id="MBY18502.1"/>
    </source>
</evidence>
<dbReference type="Gene3D" id="1.20.1250.20">
    <property type="entry name" value="MFS general substrate transporter like domains"/>
    <property type="match status" value="1"/>
</dbReference>
<dbReference type="InterPro" id="IPR036259">
    <property type="entry name" value="MFS_trans_sf"/>
</dbReference>
<dbReference type="GO" id="GO:0005886">
    <property type="term" value="C:plasma membrane"/>
    <property type="evidence" value="ECO:0007669"/>
    <property type="project" value="TreeGrafter"/>
</dbReference>
<feature type="transmembrane region" description="Helical" evidence="2">
    <location>
        <begin position="249"/>
        <end position="274"/>
    </location>
</feature>
<feature type="transmembrane region" description="Helical" evidence="2">
    <location>
        <begin position="164"/>
        <end position="183"/>
    </location>
</feature>
<proteinExistence type="inferred from homology"/>
<feature type="transmembrane region" description="Helical" evidence="2">
    <location>
        <begin position="375"/>
        <end position="399"/>
    </location>
</feature>
<feature type="transmembrane region" description="Helical" evidence="2">
    <location>
        <begin position="96"/>
        <end position="118"/>
    </location>
</feature>